<keyword evidence="3" id="KW-1015">Disulfide bond</keyword>
<feature type="compositionally biased region" description="Gly residues" evidence="6">
    <location>
        <begin position="166"/>
        <end position="175"/>
    </location>
</feature>
<comment type="caution">
    <text evidence="7">The sequence shown here is derived from an EMBL/GenBank/DDBJ whole genome shotgun (WGS) entry which is preliminary data.</text>
</comment>
<evidence type="ECO:0000313" key="7">
    <source>
        <dbReference type="EMBL" id="ESL11020.1"/>
    </source>
</evidence>
<dbReference type="GO" id="GO:0033617">
    <property type="term" value="P:mitochondrial respiratory chain complex IV assembly"/>
    <property type="evidence" value="ECO:0007669"/>
    <property type="project" value="TreeGrafter"/>
</dbReference>
<evidence type="ECO:0000256" key="5">
    <source>
        <dbReference type="ARBA" id="ARBA00039385"/>
    </source>
</evidence>
<sequence length="188" mass="21530">MQLPLPTKLKPKLSALRHARREIQSIQRKQKYKRGIMANGVTANAMRVSVKAPDLGAFPLDHYRECTNQIEAYYKCLKTNNYIAPMCRDQVRTYLQCRMDRGLMKPADLDGFGIPVTEFVPTRQHRIDLKQQWLRQKMNQVTAVWEENYRRDDLQVPDGYERQKGGDSGGGGGGGGEEEKTTGERKKT</sequence>
<feature type="region of interest" description="Disordered" evidence="6">
    <location>
        <begin position="155"/>
        <end position="188"/>
    </location>
</feature>
<reference evidence="7 8" key="1">
    <citation type="submission" date="2013-07" db="EMBL/GenBank/DDBJ databases">
        <authorList>
            <person name="Stoco P.H."/>
            <person name="Wagner G."/>
            <person name="Gerber A."/>
            <person name="Zaha A."/>
            <person name="Thompson C."/>
            <person name="Bartholomeu D.C."/>
            <person name="Luckemeyer D.D."/>
            <person name="Bahia D."/>
            <person name="Loreto E."/>
            <person name="Prestes E.B."/>
            <person name="Lima F.M."/>
            <person name="Rodrigues-Luiz G."/>
            <person name="Vallejo G.A."/>
            <person name="Filho J.F."/>
            <person name="Monteiro K.M."/>
            <person name="Tyler K.M."/>
            <person name="de Almeida L.G."/>
            <person name="Ortiz M.F."/>
            <person name="Siervo M.A."/>
            <person name="de Moraes M.H."/>
            <person name="Cunha O.L."/>
            <person name="Mendonca-Neto R."/>
            <person name="Silva R."/>
            <person name="Teixeira S.M."/>
            <person name="Murta S.M."/>
            <person name="Sincero T.C."/>
            <person name="Mendes T.A."/>
            <person name="Urmenyi T.P."/>
            <person name="Silva V.G."/>
            <person name="da Rocha W.D."/>
            <person name="Andersson B."/>
            <person name="Romanha A.J."/>
            <person name="Steindel M."/>
            <person name="de Vasconcelos A.T."/>
            <person name="Grisard E.C."/>
        </authorList>
    </citation>
    <scope>NUCLEOTIDE SEQUENCE [LARGE SCALE GENOMIC DNA]</scope>
    <source>
        <strain evidence="7 8">SC58</strain>
    </source>
</reference>
<dbReference type="Proteomes" id="UP000031737">
    <property type="component" value="Unassembled WGS sequence"/>
</dbReference>
<dbReference type="SUPFAM" id="SSF47072">
    <property type="entry name" value="Cysteine alpha-hairpin motif"/>
    <property type="match status" value="1"/>
</dbReference>
<dbReference type="GO" id="GO:0005758">
    <property type="term" value="C:mitochondrial intermembrane space"/>
    <property type="evidence" value="ECO:0007669"/>
    <property type="project" value="TreeGrafter"/>
</dbReference>
<evidence type="ECO:0000256" key="6">
    <source>
        <dbReference type="SAM" id="MobiDB-lite"/>
    </source>
</evidence>
<evidence type="ECO:0000256" key="2">
    <source>
        <dbReference type="ARBA" id="ARBA00022490"/>
    </source>
</evidence>
<accession>A0A061J9K1</accession>
<keyword evidence="8" id="KW-1185">Reference proteome</keyword>
<proteinExistence type="inferred from homology"/>
<gene>
    <name evidence="7" type="ORF">TRSC58_01239</name>
</gene>
<dbReference type="PANTHER" id="PTHR21107:SF2">
    <property type="entry name" value="CYTOCHROME C OXIDASE ASSEMBLY PROTEIN COX19"/>
    <property type="match status" value="1"/>
</dbReference>
<name>A0A061J9K1_TRYRA</name>
<evidence type="ECO:0000256" key="4">
    <source>
        <dbReference type="ARBA" id="ARBA00038223"/>
    </source>
</evidence>
<evidence type="ECO:0000256" key="3">
    <source>
        <dbReference type="ARBA" id="ARBA00023157"/>
    </source>
</evidence>
<evidence type="ECO:0000256" key="1">
    <source>
        <dbReference type="ARBA" id="ARBA00004496"/>
    </source>
</evidence>
<dbReference type="OrthoDB" id="268594at2759"/>
<dbReference type="EMBL" id="AUPL01001239">
    <property type="protein sequence ID" value="ESL11020.1"/>
    <property type="molecule type" value="Genomic_DNA"/>
</dbReference>
<dbReference type="PROSITE" id="PS51808">
    <property type="entry name" value="CHCH"/>
    <property type="match status" value="1"/>
</dbReference>
<dbReference type="VEuPathDB" id="TriTrypDB:TRSC58_01239"/>
<organism evidence="7 8">
    <name type="scientific">Trypanosoma rangeli SC58</name>
    <dbReference type="NCBI Taxonomy" id="429131"/>
    <lineage>
        <taxon>Eukaryota</taxon>
        <taxon>Discoba</taxon>
        <taxon>Euglenozoa</taxon>
        <taxon>Kinetoplastea</taxon>
        <taxon>Metakinetoplastina</taxon>
        <taxon>Trypanosomatida</taxon>
        <taxon>Trypanosomatidae</taxon>
        <taxon>Trypanosoma</taxon>
        <taxon>Herpetosoma</taxon>
    </lineage>
</organism>
<evidence type="ECO:0000313" key="8">
    <source>
        <dbReference type="Proteomes" id="UP000031737"/>
    </source>
</evidence>
<dbReference type="InterPro" id="IPR051383">
    <property type="entry name" value="COX19"/>
</dbReference>
<comment type="similarity">
    <text evidence="4">Belongs to the COX19 family.</text>
</comment>
<dbReference type="InterPro" id="IPR009069">
    <property type="entry name" value="Cys_alpha_HP_mot_SF"/>
</dbReference>
<comment type="subcellular location">
    <subcellularLocation>
        <location evidence="1">Cytoplasm</location>
    </subcellularLocation>
</comment>
<dbReference type="AlphaFoldDB" id="A0A061J9K1"/>
<protein>
    <recommendedName>
        <fullName evidence="5">Cytochrome c oxidase assembly protein COX19</fullName>
    </recommendedName>
</protein>
<keyword evidence="2" id="KW-0963">Cytoplasm</keyword>
<dbReference type="PANTHER" id="PTHR21107">
    <property type="entry name" value="CYTOCHROME C OXIDASE ASSEMBLY PROTEIN COX19"/>
    <property type="match status" value="1"/>
</dbReference>
<feature type="compositionally biased region" description="Basic and acidic residues" evidence="6">
    <location>
        <begin position="155"/>
        <end position="165"/>
    </location>
</feature>
<feature type="compositionally biased region" description="Basic and acidic residues" evidence="6">
    <location>
        <begin position="177"/>
        <end position="188"/>
    </location>
</feature>